<dbReference type="Proteomes" id="UP000270094">
    <property type="component" value="Unassembled WGS sequence"/>
</dbReference>
<dbReference type="EMBL" id="UYYB01140176">
    <property type="protein sequence ID" value="VDM85416.1"/>
    <property type="molecule type" value="Genomic_DNA"/>
</dbReference>
<accession>A0A3P7JPQ6</accession>
<proteinExistence type="predicted"/>
<dbReference type="AlphaFoldDB" id="A0A3P7JPQ6"/>
<gene>
    <name evidence="1" type="ORF">SVUK_LOCUS20414</name>
</gene>
<reference evidence="1 2" key="1">
    <citation type="submission" date="2018-11" db="EMBL/GenBank/DDBJ databases">
        <authorList>
            <consortium name="Pathogen Informatics"/>
        </authorList>
    </citation>
    <scope>NUCLEOTIDE SEQUENCE [LARGE SCALE GENOMIC DNA]</scope>
</reference>
<evidence type="ECO:0000313" key="2">
    <source>
        <dbReference type="Proteomes" id="UP000270094"/>
    </source>
</evidence>
<protein>
    <submittedName>
        <fullName evidence="1">Uncharacterized protein</fullName>
    </submittedName>
</protein>
<organism evidence="1 2">
    <name type="scientific">Strongylus vulgaris</name>
    <name type="common">Blood worm</name>
    <dbReference type="NCBI Taxonomy" id="40348"/>
    <lineage>
        <taxon>Eukaryota</taxon>
        <taxon>Metazoa</taxon>
        <taxon>Ecdysozoa</taxon>
        <taxon>Nematoda</taxon>
        <taxon>Chromadorea</taxon>
        <taxon>Rhabditida</taxon>
        <taxon>Rhabditina</taxon>
        <taxon>Rhabditomorpha</taxon>
        <taxon>Strongyloidea</taxon>
        <taxon>Strongylidae</taxon>
        <taxon>Strongylus</taxon>
    </lineage>
</organism>
<dbReference type="OrthoDB" id="5865877at2759"/>
<keyword evidence="2" id="KW-1185">Reference proteome</keyword>
<name>A0A3P7JPQ6_STRVU</name>
<sequence>MEALIEAIREQISSILASLDPNDDVKVLVHNAILDQCGLMQKVGFSRLLQKLLSLSIGSRKLFIFKKCLLYYSSLLIWMLSVLS</sequence>
<evidence type="ECO:0000313" key="1">
    <source>
        <dbReference type="EMBL" id="VDM85416.1"/>
    </source>
</evidence>